<evidence type="ECO:0000256" key="5">
    <source>
        <dbReference type="PROSITE-ProRule" id="PRU00354"/>
    </source>
</evidence>
<dbReference type="RefSeq" id="WP_091348187.1">
    <property type="nucleotide sequence ID" value="NZ_FOIF01000002.1"/>
</dbReference>
<comment type="pathway">
    <text evidence="4">Amine and polyamine biosynthesis; spermidine biosynthesis; spermidine from putrescine: step 1/1.</text>
</comment>
<feature type="active site" description="Proton acceptor" evidence="4 5">
    <location>
        <position position="155"/>
    </location>
</feature>
<evidence type="ECO:0000256" key="7">
    <source>
        <dbReference type="RuleBase" id="RU003837"/>
    </source>
</evidence>
<dbReference type="PROSITE" id="PS01330">
    <property type="entry name" value="PABS_1"/>
    <property type="match status" value="1"/>
</dbReference>
<feature type="binding site" evidence="4">
    <location>
        <position position="31"/>
    </location>
    <ligand>
        <name>S-methyl-5'-thioadenosine</name>
        <dbReference type="ChEBI" id="CHEBI:17509"/>
    </ligand>
</feature>
<evidence type="ECO:0000313" key="10">
    <source>
        <dbReference type="Proteomes" id="UP000243819"/>
    </source>
</evidence>
<dbReference type="PROSITE" id="PS51006">
    <property type="entry name" value="PABS_2"/>
    <property type="match status" value="1"/>
</dbReference>
<dbReference type="InterPro" id="IPR029063">
    <property type="entry name" value="SAM-dependent_MTases_sf"/>
</dbReference>
<evidence type="ECO:0000256" key="3">
    <source>
        <dbReference type="ARBA" id="ARBA00023115"/>
    </source>
</evidence>
<evidence type="ECO:0000259" key="8">
    <source>
        <dbReference type="PROSITE" id="PS51006"/>
    </source>
</evidence>
<comment type="similarity">
    <text evidence="1 4 6">Belongs to the spermidine/spermine synthase family.</text>
</comment>
<protein>
    <recommendedName>
        <fullName evidence="4">Polyamine aminopropyltransferase</fullName>
    </recommendedName>
    <alternativeName>
        <fullName evidence="4">Putrescine aminopropyltransferase</fullName>
        <shortName evidence="4">PAPT</shortName>
    </alternativeName>
    <alternativeName>
        <fullName evidence="4">Spermidine synthase</fullName>
        <shortName evidence="4">SPDS</shortName>
        <shortName evidence="4">SPDSY</shortName>
        <ecNumber evidence="4">2.5.1.16</ecNumber>
    </alternativeName>
</protein>
<feature type="binding site" evidence="4">
    <location>
        <begin position="155"/>
        <end position="158"/>
    </location>
    <ligand>
        <name>spermidine</name>
        <dbReference type="ChEBI" id="CHEBI:57834"/>
    </ligand>
</feature>
<dbReference type="UniPathway" id="UPA00248">
    <property type="reaction ID" value="UER00314"/>
</dbReference>
<evidence type="ECO:0000313" key="9">
    <source>
        <dbReference type="EMBL" id="SES66361.1"/>
    </source>
</evidence>
<dbReference type="EMBL" id="FOIF01000002">
    <property type="protein sequence ID" value="SES66361.1"/>
    <property type="molecule type" value="Genomic_DNA"/>
</dbReference>
<comment type="subunit">
    <text evidence="4">Homodimer or homotetramer.</text>
</comment>
<dbReference type="Gene3D" id="3.40.50.150">
    <property type="entry name" value="Vaccinia Virus protein VP39"/>
    <property type="match status" value="1"/>
</dbReference>
<evidence type="ECO:0000256" key="1">
    <source>
        <dbReference type="ARBA" id="ARBA00007867"/>
    </source>
</evidence>
<comment type="function">
    <text evidence="4">Catalyzes the irreversible transfer of a propylamine group from the amino donor S-adenosylmethioninamine (decarboxy-AdoMet) to putrescine (1,4-diaminobutane) to yield spermidine.</text>
</comment>
<dbReference type="InterPro" id="IPR030373">
    <property type="entry name" value="PABS_CS"/>
</dbReference>
<comment type="catalytic activity">
    <reaction evidence="4 7">
        <text>S-adenosyl 3-(methylsulfanyl)propylamine + putrescine = S-methyl-5'-thioadenosine + spermidine + H(+)</text>
        <dbReference type="Rhea" id="RHEA:12721"/>
        <dbReference type="ChEBI" id="CHEBI:15378"/>
        <dbReference type="ChEBI" id="CHEBI:17509"/>
        <dbReference type="ChEBI" id="CHEBI:57443"/>
        <dbReference type="ChEBI" id="CHEBI:57834"/>
        <dbReference type="ChEBI" id="CHEBI:326268"/>
        <dbReference type="EC" id="2.5.1.16"/>
    </reaction>
</comment>
<dbReference type="GO" id="GO:0004766">
    <property type="term" value="F:spermidine synthase activity"/>
    <property type="evidence" value="ECO:0007669"/>
    <property type="project" value="UniProtKB-UniRule"/>
</dbReference>
<dbReference type="AlphaFoldDB" id="A0A1H9YBJ4"/>
<dbReference type="Pfam" id="PF17284">
    <property type="entry name" value="Spermine_synt_N"/>
    <property type="match status" value="1"/>
</dbReference>
<dbReference type="InterPro" id="IPR030374">
    <property type="entry name" value="PABS"/>
</dbReference>
<dbReference type="GO" id="GO:0005829">
    <property type="term" value="C:cytosol"/>
    <property type="evidence" value="ECO:0007669"/>
    <property type="project" value="TreeGrafter"/>
</dbReference>
<gene>
    <name evidence="4" type="primary">speE</name>
    <name evidence="9" type="ORF">SAMN03080614_100290</name>
</gene>
<reference evidence="10" key="1">
    <citation type="submission" date="2016-10" db="EMBL/GenBank/DDBJ databases">
        <authorList>
            <person name="Varghese N."/>
            <person name="Submissions S."/>
        </authorList>
    </citation>
    <scope>NUCLEOTIDE SEQUENCE [LARGE SCALE GENOMIC DNA]</scope>
    <source>
        <strain evidence="10">DSM 13577</strain>
    </source>
</reference>
<dbReference type="InterPro" id="IPR001045">
    <property type="entry name" value="Spermi_synthase"/>
</dbReference>
<keyword evidence="2 4" id="KW-0808">Transferase</keyword>
<evidence type="ECO:0000256" key="4">
    <source>
        <dbReference type="HAMAP-Rule" id="MF_00198"/>
    </source>
</evidence>
<feature type="binding site" evidence="4">
    <location>
        <position position="162"/>
    </location>
    <ligand>
        <name>S-methyl-5'-thioadenosine</name>
        <dbReference type="ChEBI" id="CHEBI:17509"/>
    </ligand>
</feature>
<sequence>MELWFTERETDNIKVQWKVNKTLYSKKSPFQQVDIVEFAEFGRALVLDGIIQTTIFDEFIYHEMIAHVPLFMHQRPERVLVIGGGDGGTVREVLKHPTIKQVDLVEIDKEVVESCKKYLPELAGCLADPRVNVYYVDGFKFVQEKEEYYDVIIIDSSDPIGPAVGLFAKPFYENVYKALKSDGLFTAQTESPLFNSQLIRDVYSGIKEIFPIYYLYTAQVPTYSIGPWTFTLGSKKYKREDARHYDENMKLKYFNKEIQRSTFDLPQYIKELL</sequence>
<name>A0A1H9YBJ4_9FIRM</name>
<dbReference type="SUPFAM" id="SSF53335">
    <property type="entry name" value="S-adenosyl-L-methionine-dependent methyltransferases"/>
    <property type="match status" value="1"/>
</dbReference>
<feature type="binding site" evidence="4">
    <location>
        <position position="106"/>
    </location>
    <ligand>
        <name>S-methyl-5'-thioadenosine</name>
        <dbReference type="ChEBI" id="CHEBI:17509"/>
    </ligand>
</feature>
<dbReference type="NCBIfam" id="NF002010">
    <property type="entry name" value="PRK00811.1"/>
    <property type="match status" value="1"/>
</dbReference>
<dbReference type="EC" id="2.5.1.16" evidence="4"/>
<dbReference type="InterPro" id="IPR035246">
    <property type="entry name" value="Spermidine_synt_N"/>
</dbReference>
<dbReference type="Gene3D" id="2.30.140.10">
    <property type="entry name" value="Spermidine synthase, tetramerisation domain"/>
    <property type="match status" value="1"/>
</dbReference>
<feature type="domain" description="PABS" evidence="8">
    <location>
        <begin position="2"/>
        <end position="235"/>
    </location>
</feature>
<feature type="binding site" evidence="4">
    <location>
        <begin position="137"/>
        <end position="138"/>
    </location>
    <ligand>
        <name>S-methyl-5'-thioadenosine</name>
        <dbReference type="ChEBI" id="CHEBI:17509"/>
    </ligand>
</feature>
<keyword evidence="10" id="KW-1185">Reference proteome</keyword>
<dbReference type="HAMAP" id="MF_00198">
    <property type="entry name" value="Spermidine_synth"/>
    <property type="match status" value="1"/>
</dbReference>
<dbReference type="Pfam" id="PF01564">
    <property type="entry name" value="Spermine_synth"/>
    <property type="match status" value="1"/>
</dbReference>
<dbReference type="OrthoDB" id="9793120at2"/>
<dbReference type="GO" id="GO:0008295">
    <property type="term" value="P:spermidine biosynthetic process"/>
    <property type="evidence" value="ECO:0007669"/>
    <property type="project" value="UniProtKB-UniRule"/>
</dbReference>
<keyword evidence="4 7" id="KW-0745">Spermidine biosynthesis</keyword>
<dbReference type="PANTHER" id="PTHR11558">
    <property type="entry name" value="SPERMIDINE/SPERMINE SYNTHASE"/>
    <property type="match status" value="1"/>
</dbReference>
<dbReference type="CDD" id="cd02440">
    <property type="entry name" value="AdoMet_MTases"/>
    <property type="match status" value="1"/>
</dbReference>
<dbReference type="NCBIfam" id="TIGR00417">
    <property type="entry name" value="speE"/>
    <property type="match status" value="1"/>
</dbReference>
<feature type="binding site" evidence="4">
    <location>
        <position position="86"/>
    </location>
    <ligand>
        <name>spermidine</name>
        <dbReference type="ChEBI" id="CHEBI:57834"/>
    </ligand>
</feature>
<dbReference type="Proteomes" id="UP000243819">
    <property type="component" value="Unassembled WGS sequence"/>
</dbReference>
<dbReference type="STRING" id="1120990.SAMN03080614_100290"/>
<dbReference type="InterPro" id="IPR037163">
    <property type="entry name" value="Spermidine_synt_N_sf"/>
</dbReference>
<dbReference type="PANTHER" id="PTHR11558:SF11">
    <property type="entry name" value="SPERMIDINE SYNTHASE"/>
    <property type="match status" value="1"/>
</dbReference>
<proteinExistence type="inferred from homology"/>
<organism evidence="9 10">
    <name type="scientific">Anaerobranca gottschalkii DSM 13577</name>
    <dbReference type="NCBI Taxonomy" id="1120990"/>
    <lineage>
        <taxon>Bacteria</taxon>
        <taxon>Bacillati</taxon>
        <taxon>Bacillota</taxon>
        <taxon>Clostridia</taxon>
        <taxon>Eubacteriales</taxon>
        <taxon>Proteinivoracaceae</taxon>
        <taxon>Anaerobranca</taxon>
    </lineage>
</organism>
<feature type="binding site" evidence="4">
    <location>
        <position position="62"/>
    </location>
    <ligand>
        <name>spermidine</name>
        <dbReference type="ChEBI" id="CHEBI:57834"/>
    </ligand>
</feature>
<keyword evidence="3 4" id="KW-0620">Polyamine biosynthesis</keyword>
<evidence type="ECO:0000256" key="2">
    <source>
        <dbReference type="ARBA" id="ARBA00022679"/>
    </source>
</evidence>
<evidence type="ECO:0000256" key="6">
    <source>
        <dbReference type="RuleBase" id="RU003836"/>
    </source>
</evidence>
<accession>A0A1H9YBJ4</accession>